<comment type="subcellular location">
    <subcellularLocation>
        <location evidence="1">Nucleus</location>
    </subcellularLocation>
</comment>
<evidence type="ECO:0000256" key="2">
    <source>
        <dbReference type="ARBA" id="ARBA00022763"/>
    </source>
</evidence>
<evidence type="ECO:0008006" key="6">
    <source>
        <dbReference type="Google" id="ProtNLM"/>
    </source>
</evidence>
<proteinExistence type="predicted"/>
<organism evidence="4 5">
    <name type="scientific">Platanthera zijinensis</name>
    <dbReference type="NCBI Taxonomy" id="2320716"/>
    <lineage>
        <taxon>Eukaryota</taxon>
        <taxon>Viridiplantae</taxon>
        <taxon>Streptophyta</taxon>
        <taxon>Embryophyta</taxon>
        <taxon>Tracheophyta</taxon>
        <taxon>Spermatophyta</taxon>
        <taxon>Magnoliopsida</taxon>
        <taxon>Liliopsida</taxon>
        <taxon>Asparagales</taxon>
        <taxon>Orchidaceae</taxon>
        <taxon>Orchidoideae</taxon>
        <taxon>Orchideae</taxon>
        <taxon>Orchidinae</taxon>
        <taxon>Platanthera</taxon>
    </lineage>
</organism>
<protein>
    <recommendedName>
        <fullName evidence="6">BRCT domain-containing protein</fullName>
    </recommendedName>
</protein>
<evidence type="ECO:0000313" key="5">
    <source>
        <dbReference type="Proteomes" id="UP001418222"/>
    </source>
</evidence>
<dbReference type="PANTHER" id="PTHR23196">
    <property type="entry name" value="PAX TRANSCRIPTION ACTIVATION DOMAIN INTERACTING PROTEIN"/>
    <property type="match status" value="1"/>
</dbReference>
<dbReference type="InterPro" id="IPR051579">
    <property type="entry name" value="DDR_Transcriptional_Reg"/>
</dbReference>
<evidence type="ECO:0000256" key="1">
    <source>
        <dbReference type="ARBA" id="ARBA00004123"/>
    </source>
</evidence>
<accession>A0AAP0G1J5</accession>
<reference evidence="4 5" key="1">
    <citation type="journal article" date="2022" name="Nat. Plants">
        <title>Genomes of leafy and leafless Platanthera orchids illuminate the evolution of mycoheterotrophy.</title>
        <authorList>
            <person name="Li M.H."/>
            <person name="Liu K.W."/>
            <person name="Li Z."/>
            <person name="Lu H.C."/>
            <person name="Ye Q.L."/>
            <person name="Zhang D."/>
            <person name="Wang J.Y."/>
            <person name="Li Y.F."/>
            <person name="Zhong Z.M."/>
            <person name="Liu X."/>
            <person name="Yu X."/>
            <person name="Liu D.K."/>
            <person name="Tu X.D."/>
            <person name="Liu B."/>
            <person name="Hao Y."/>
            <person name="Liao X.Y."/>
            <person name="Jiang Y.T."/>
            <person name="Sun W.H."/>
            <person name="Chen J."/>
            <person name="Chen Y.Q."/>
            <person name="Ai Y."/>
            <person name="Zhai J.W."/>
            <person name="Wu S.S."/>
            <person name="Zhou Z."/>
            <person name="Hsiao Y.Y."/>
            <person name="Wu W.L."/>
            <person name="Chen Y.Y."/>
            <person name="Lin Y.F."/>
            <person name="Hsu J.L."/>
            <person name="Li C.Y."/>
            <person name="Wang Z.W."/>
            <person name="Zhao X."/>
            <person name="Zhong W.Y."/>
            <person name="Ma X.K."/>
            <person name="Ma L."/>
            <person name="Huang J."/>
            <person name="Chen G.Z."/>
            <person name="Huang M.Z."/>
            <person name="Huang L."/>
            <person name="Peng D.H."/>
            <person name="Luo Y.B."/>
            <person name="Zou S.Q."/>
            <person name="Chen S.P."/>
            <person name="Lan S."/>
            <person name="Tsai W.C."/>
            <person name="Van de Peer Y."/>
            <person name="Liu Z.J."/>
        </authorList>
    </citation>
    <scope>NUCLEOTIDE SEQUENCE [LARGE SCALE GENOMIC DNA]</scope>
    <source>
        <strain evidence="4">Lor287</strain>
    </source>
</reference>
<gene>
    <name evidence="4" type="ORF">KSP39_PZI015774</name>
</gene>
<sequence>MYRKISTEKDLSSILSFTVTDIQSTVTRLVALGAEMDGPIKYQIQGKATRDLRSMVEPAKTIFIACEEDMEEALLAAKMGVRTFTSDWLMNCVMAQELDLDAHQFAESL</sequence>
<evidence type="ECO:0000313" key="4">
    <source>
        <dbReference type="EMBL" id="KAK8933318.1"/>
    </source>
</evidence>
<keyword evidence="2" id="KW-0227">DNA damage</keyword>
<comment type="caution">
    <text evidence="4">The sequence shown here is derived from an EMBL/GenBank/DDBJ whole genome shotgun (WGS) entry which is preliminary data.</text>
</comment>
<dbReference type="Proteomes" id="UP001418222">
    <property type="component" value="Unassembled WGS sequence"/>
</dbReference>
<dbReference type="AlphaFoldDB" id="A0AAP0G1J5"/>
<keyword evidence="3" id="KW-0539">Nucleus</keyword>
<dbReference type="InterPro" id="IPR036420">
    <property type="entry name" value="BRCT_dom_sf"/>
</dbReference>
<name>A0AAP0G1J5_9ASPA</name>
<dbReference type="PANTHER" id="PTHR23196:SF8">
    <property type="entry name" value="N-ACETYLTRANSFERASE"/>
    <property type="match status" value="1"/>
</dbReference>
<dbReference type="GO" id="GO:0006974">
    <property type="term" value="P:DNA damage response"/>
    <property type="evidence" value="ECO:0007669"/>
    <property type="project" value="UniProtKB-KW"/>
</dbReference>
<keyword evidence="5" id="KW-1185">Reference proteome</keyword>
<dbReference type="Gene3D" id="3.40.50.10190">
    <property type="entry name" value="BRCT domain"/>
    <property type="match status" value="1"/>
</dbReference>
<evidence type="ECO:0000256" key="3">
    <source>
        <dbReference type="ARBA" id="ARBA00023242"/>
    </source>
</evidence>
<dbReference type="EMBL" id="JBBWWQ010000013">
    <property type="protein sequence ID" value="KAK8933318.1"/>
    <property type="molecule type" value="Genomic_DNA"/>
</dbReference>
<dbReference type="GO" id="GO:0005634">
    <property type="term" value="C:nucleus"/>
    <property type="evidence" value="ECO:0007669"/>
    <property type="project" value="UniProtKB-SubCell"/>
</dbReference>